<dbReference type="Pfam" id="PF07699">
    <property type="entry name" value="Ephrin_rec_like"/>
    <property type="match status" value="1"/>
</dbReference>
<dbReference type="Proteomes" id="UP001152795">
    <property type="component" value="Unassembled WGS sequence"/>
</dbReference>
<dbReference type="InterPro" id="IPR011641">
    <property type="entry name" value="Tyr-kin_ephrin_A/B_rcpt-like"/>
</dbReference>
<evidence type="ECO:0000313" key="3">
    <source>
        <dbReference type="EMBL" id="CAB4029663.1"/>
    </source>
</evidence>
<evidence type="ECO:0000313" key="4">
    <source>
        <dbReference type="Proteomes" id="UP001152795"/>
    </source>
</evidence>
<dbReference type="Pfam" id="PF23032">
    <property type="entry name" value="GBD_ELAPOR1-like_3rd"/>
    <property type="match status" value="1"/>
</dbReference>
<dbReference type="OrthoDB" id="439917at2759"/>
<dbReference type="PANTHER" id="PTHR22727">
    <property type="entry name" value="PROTEIN CBG13728"/>
    <property type="match status" value="1"/>
</dbReference>
<feature type="non-terminal residue" evidence="3">
    <location>
        <position position="199"/>
    </location>
</feature>
<accession>A0A7D9LFZ2</accession>
<feature type="domain" description="Elapor1-like galactose binding" evidence="2">
    <location>
        <begin position="47"/>
        <end position="151"/>
    </location>
</feature>
<evidence type="ECO:0000259" key="2">
    <source>
        <dbReference type="Pfam" id="PF23032"/>
    </source>
</evidence>
<dbReference type="AlphaFoldDB" id="A0A7D9LFZ2"/>
<name>A0A7D9LFZ2_PARCT</name>
<dbReference type="GO" id="GO:0016020">
    <property type="term" value="C:membrane"/>
    <property type="evidence" value="ECO:0007669"/>
    <property type="project" value="TreeGrafter"/>
</dbReference>
<gene>
    <name evidence="3" type="ORF">PACLA_8A038345</name>
</gene>
<reference evidence="3" key="1">
    <citation type="submission" date="2020-04" db="EMBL/GenBank/DDBJ databases">
        <authorList>
            <person name="Alioto T."/>
            <person name="Alioto T."/>
            <person name="Gomez Garrido J."/>
        </authorList>
    </citation>
    <scope>NUCLEOTIDE SEQUENCE</scope>
    <source>
        <strain evidence="3">A484AB</strain>
    </source>
</reference>
<sequence>MYLLLLLLAIPAALARLPACKEGEYEYEFTECDSAGGRWRVPVPRKPDQCEATGLASLKKDGLVTFSYQSPSSDVFFNVYVRNEQCMMRSGQQFYKYPARTRNFQWNNDTVHLKRGHNLIVWQAALFPNNRKLERNGEPVLIKSIRVQGVAYTSECSPCPAGSFTKSESTTSCTPCPADYYSGEGATECIKCDTNTQYS</sequence>
<dbReference type="PANTHER" id="PTHR22727:SF15">
    <property type="entry name" value="MRH DOMAIN-CONTAINING PROTEIN"/>
    <property type="match status" value="1"/>
</dbReference>
<dbReference type="InterPro" id="IPR056609">
    <property type="entry name" value="Elapor1-like_3rd"/>
</dbReference>
<dbReference type="SMART" id="SM01411">
    <property type="entry name" value="Ephrin_rec_like"/>
    <property type="match status" value="1"/>
</dbReference>
<organism evidence="3 4">
    <name type="scientific">Paramuricea clavata</name>
    <name type="common">Red gorgonian</name>
    <name type="synonym">Violescent sea-whip</name>
    <dbReference type="NCBI Taxonomy" id="317549"/>
    <lineage>
        <taxon>Eukaryota</taxon>
        <taxon>Metazoa</taxon>
        <taxon>Cnidaria</taxon>
        <taxon>Anthozoa</taxon>
        <taxon>Octocorallia</taxon>
        <taxon>Malacalcyonacea</taxon>
        <taxon>Plexauridae</taxon>
        <taxon>Paramuricea</taxon>
    </lineage>
</organism>
<protein>
    <recommendedName>
        <fullName evidence="5">Tyrosine-protein kinase ephrin type A/B receptor-like domain-containing protein</fullName>
    </recommendedName>
</protein>
<dbReference type="EMBL" id="CACRXK020016320">
    <property type="protein sequence ID" value="CAB4029663.1"/>
    <property type="molecule type" value="Genomic_DNA"/>
</dbReference>
<evidence type="ECO:0008006" key="5">
    <source>
        <dbReference type="Google" id="ProtNLM"/>
    </source>
</evidence>
<dbReference type="Gene3D" id="2.10.50.10">
    <property type="entry name" value="Tumor Necrosis Factor Receptor, subunit A, domain 2"/>
    <property type="match status" value="1"/>
</dbReference>
<dbReference type="InterPro" id="IPR039181">
    <property type="entry name" value="Elapor1/2"/>
</dbReference>
<comment type="caution">
    <text evidence="3">The sequence shown here is derived from an EMBL/GenBank/DDBJ whole genome shotgun (WGS) entry which is preliminary data.</text>
</comment>
<keyword evidence="4" id="KW-1185">Reference proteome</keyword>
<proteinExistence type="predicted"/>
<evidence type="ECO:0000259" key="1">
    <source>
        <dbReference type="Pfam" id="PF07699"/>
    </source>
</evidence>
<feature type="domain" description="Tyrosine-protein kinase ephrin type A/B receptor-like" evidence="1">
    <location>
        <begin position="153"/>
        <end position="178"/>
    </location>
</feature>